<dbReference type="GO" id="GO:0008757">
    <property type="term" value="F:S-adenosylmethionine-dependent methyltransferase activity"/>
    <property type="evidence" value="ECO:0007669"/>
    <property type="project" value="InterPro"/>
</dbReference>
<feature type="compositionally biased region" description="Polar residues" evidence="1">
    <location>
        <begin position="54"/>
        <end position="79"/>
    </location>
</feature>
<protein>
    <recommendedName>
        <fullName evidence="2">Methyltransferase type 11 domain-containing protein</fullName>
    </recommendedName>
</protein>
<evidence type="ECO:0000256" key="1">
    <source>
        <dbReference type="SAM" id="MobiDB-lite"/>
    </source>
</evidence>
<dbReference type="GeneID" id="54298697"/>
<feature type="domain" description="Methyltransferase type 11" evidence="2">
    <location>
        <begin position="140"/>
        <end position="260"/>
    </location>
</feature>
<dbReference type="OrthoDB" id="66144at2759"/>
<feature type="compositionally biased region" description="Polar residues" evidence="1">
    <location>
        <begin position="19"/>
        <end position="34"/>
    </location>
</feature>
<dbReference type="PANTHER" id="PTHR43861:SF1">
    <property type="entry name" value="TRANS-ACONITATE 2-METHYLTRANSFERASE"/>
    <property type="match status" value="1"/>
</dbReference>
<dbReference type="EMBL" id="ML995502">
    <property type="protein sequence ID" value="KAF2137508.1"/>
    <property type="molecule type" value="Genomic_DNA"/>
</dbReference>
<keyword evidence="4" id="KW-1185">Reference proteome</keyword>
<dbReference type="CDD" id="cd02440">
    <property type="entry name" value="AdoMet_MTases"/>
    <property type="match status" value="1"/>
</dbReference>
<dbReference type="AlphaFoldDB" id="A0A6A6B1P2"/>
<reference evidence="3" key="1">
    <citation type="journal article" date="2020" name="Stud. Mycol.">
        <title>101 Dothideomycetes genomes: a test case for predicting lifestyles and emergence of pathogens.</title>
        <authorList>
            <person name="Haridas S."/>
            <person name="Albert R."/>
            <person name="Binder M."/>
            <person name="Bloem J."/>
            <person name="Labutti K."/>
            <person name="Salamov A."/>
            <person name="Andreopoulos B."/>
            <person name="Baker S."/>
            <person name="Barry K."/>
            <person name="Bills G."/>
            <person name="Bluhm B."/>
            <person name="Cannon C."/>
            <person name="Castanera R."/>
            <person name="Culley D."/>
            <person name="Daum C."/>
            <person name="Ezra D."/>
            <person name="Gonzalez J."/>
            <person name="Henrissat B."/>
            <person name="Kuo A."/>
            <person name="Liang C."/>
            <person name="Lipzen A."/>
            <person name="Lutzoni F."/>
            <person name="Magnuson J."/>
            <person name="Mondo S."/>
            <person name="Nolan M."/>
            <person name="Ohm R."/>
            <person name="Pangilinan J."/>
            <person name="Park H.-J."/>
            <person name="Ramirez L."/>
            <person name="Alfaro M."/>
            <person name="Sun H."/>
            <person name="Tritt A."/>
            <person name="Yoshinaga Y."/>
            <person name="Zwiers L.-H."/>
            <person name="Turgeon B."/>
            <person name="Goodwin S."/>
            <person name="Spatafora J."/>
            <person name="Crous P."/>
            <person name="Grigoriev I."/>
        </authorList>
    </citation>
    <scope>NUCLEOTIDE SEQUENCE</scope>
    <source>
        <strain evidence="3">CBS 121167</strain>
    </source>
</reference>
<gene>
    <name evidence="3" type="ORF">K452DRAFT_291555</name>
</gene>
<dbReference type="Proteomes" id="UP000799438">
    <property type="component" value="Unassembled WGS sequence"/>
</dbReference>
<dbReference type="SUPFAM" id="SSF53335">
    <property type="entry name" value="S-adenosyl-L-methionine-dependent methyltransferases"/>
    <property type="match status" value="1"/>
</dbReference>
<proteinExistence type="predicted"/>
<dbReference type="Gene3D" id="3.40.50.150">
    <property type="entry name" value="Vaccinia Virus protein VP39"/>
    <property type="match status" value="1"/>
</dbReference>
<dbReference type="Pfam" id="PF08241">
    <property type="entry name" value="Methyltransf_11"/>
    <property type="match status" value="1"/>
</dbReference>
<dbReference type="InterPro" id="IPR029063">
    <property type="entry name" value="SAM-dependent_MTases_sf"/>
</dbReference>
<name>A0A6A6B1P2_9PEZI</name>
<feature type="region of interest" description="Disordered" evidence="1">
    <location>
        <begin position="19"/>
        <end position="82"/>
    </location>
</feature>
<sequence length="350" mass="38319">MTQPSLNTTFDTSVIDLSQPETVQFTGSFSTTDTDPSEFGAPTEVVEDTAKPSIPSSSDETPKPSQDTPRPSTAVTSSVPKPVRHMDTTAAYDAWAPVYDTDGNILQKVDDIELEKTLPVFLDMVKATAEESPKDAYKIVDLGCGTGRNTRKLLQHKWKLPRGATIDIVGVDASPGMLARADEKLLPIEEEISEGAEPAPVRLSLFQHDILYPTDLSSSPDPLPTRADALISTLVLEHVPLSVFFAALSRILLPRGVALITNMHPEMGAKSQAGFVMADAEGKRVKVRGKSYVHTVEETVKAAQEVGFELVGEVMEREVEDKMLEEGLLGERGWKWVDCKVWYGVILRKK</sequence>
<organism evidence="3 4">
    <name type="scientific">Aplosporella prunicola CBS 121167</name>
    <dbReference type="NCBI Taxonomy" id="1176127"/>
    <lineage>
        <taxon>Eukaryota</taxon>
        <taxon>Fungi</taxon>
        <taxon>Dikarya</taxon>
        <taxon>Ascomycota</taxon>
        <taxon>Pezizomycotina</taxon>
        <taxon>Dothideomycetes</taxon>
        <taxon>Dothideomycetes incertae sedis</taxon>
        <taxon>Botryosphaeriales</taxon>
        <taxon>Aplosporellaceae</taxon>
        <taxon>Aplosporella</taxon>
    </lineage>
</organism>
<dbReference type="PANTHER" id="PTHR43861">
    <property type="entry name" value="TRANS-ACONITATE 2-METHYLTRANSFERASE-RELATED"/>
    <property type="match status" value="1"/>
</dbReference>
<dbReference type="RefSeq" id="XP_033393223.1">
    <property type="nucleotide sequence ID" value="XM_033541201.1"/>
</dbReference>
<dbReference type="InterPro" id="IPR013216">
    <property type="entry name" value="Methyltransf_11"/>
</dbReference>
<evidence type="ECO:0000313" key="3">
    <source>
        <dbReference type="EMBL" id="KAF2137508.1"/>
    </source>
</evidence>
<accession>A0A6A6B1P2</accession>
<evidence type="ECO:0000313" key="4">
    <source>
        <dbReference type="Proteomes" id="UP000799438"/>
    </source>
</evidence>
<evidence type="ECO:0000259" key="2">
    <source>
        <dbReference type="Pfam" id="PF08241"/>
    </source>
</evidence>